<keyword evidence="6" id="KW-1185">Reference proteome</keyword>
<feature type="domain" description="Glycosyltransferase 2-like" evidence="4">
    <location>
        <begin position="99"/>
        <end position="159"/>
    </location>
</feature>
<dbReference type="CDD" id="cd04186">
    <property type="entry name" value="GT_2_like_c"/>
    <property type="match status" value="1"/>
</dbReference>
<accession>A0A1Q5PBP1</accession>
<dbReference type="InterPro" id="IPR001173">
    <property type="entry name" value="Glyco_trans_2-like"/>
</dbReference>
<dbReference type="InterPro" id="IPR029044">
    <property type="entry name" value="Nucleotide-diphossugar_trans"/>
</dbReference>
<protein>
    <recommendedName>
        <fullName evidence="4">Glycosyltransferase 2-like domain-containing protein</fullName>
    </recommendedName>
</protein>
<sequence length="348" mass="39402">MLTCPKVYIILVNYKNWQDTAECLESLFKLDYQNFKVIVVDNDSQNGSFAQLRSWAAGDSPVLFNEQFYAATPVASYPISKPVPYLHFDSESINGAALADEKLLLVESRKNLGFAGGNNVGCRLALAHQADYVWLLNNDTVVEKESLTHLVAHFEKSKYNRQRLGILGAKLLYYHNPNFVQAILGKYKPLTASTTHIGLNRPASTPFHDLRIEADDYVVGASMFVSADFVKEVGFMCEEYFLYFEEIDWVKRGAAKNYTIGVCLEANIYHKEGASIGGSIKDNNNKSELSDFYSIRNRLIITKKFYPRFLYPVYLSLVAVAANRVRRKQFDRIPLILKALKSSKKSTL</sequence>
<dbReference type="Proteomes" id="UP000186551">
    <property type="component" value="Unassembled WGS sequence"/>
</dbReference>
<organism evidence="5 6">
    <name type="scientific">Pontibacter flavimaris</name>
    <dbReference type="NCBI Taxonomy" id="1797110"/>
    <lineage>
        <taxon>Bacteria</taxon>
        <taxon>Pseudomonadati</taxon>
        <taxon>Bacteroidota</taxon>
        <taxon>Cytophagia</taxon>
        <taxon>Cytophagales</taxon>
        <taxon>Hymenobacteraceae</taxon>
        <taxon>Pontibacter</taxon>
    </lineage>
</organism>
<dbReference type="GO" id="GO:0016757">
    <property type="term" value="F:glycosyltransferase activity"/>
    <property type="evidence" value="ECO:0007669"/>
    <property type="project" value="UniProtKB-KW"/>
</dbReference>
<comment type="caution">
    <text evidence="5">The sequence shown here is derived from an EMBL/GenBank/DDBJ whole genome shotgun (WGS) entry which is preliminary data.</text>
</comment>
<reference evidence="5 6" key="1">
    <citation type="submission" date="2016-03" db="EMBL/GenBank/DDBJ databases">
        <title>Genome sequence of Pontibacter sp. nov., of the family cytophagaceae, isolated from marine sediment of the Yellow Sea, China.</title>
        <authorList>
            <person name="Zhang G."/>
            <person name="Zhang R."/>
        </authorList>
    </citation>
    <scope>NUCLEOTIDE SEQUENCE [LARGE SCALE GENOMIC DNA]</scope>
    <source>
        <strain evidence="5 6">S10-8</strain>
    </source>
</reference>
<dbReference type="PANTHER" id="PTHR43179">
    <property type="entry name" value="RHAMNOSYLTRANSFERASE WBBL"/>
    <property type="match status" value="1"/>
</dbReference>
<keyword evidence="3" id="KW-0808">Transferase</keyword>
<dbReference type="EMBL" id="LVWA01000008">
    <property type="protein sequence ID" value="OKL39624.1"/>
    <property type="molecule type" value="Genomic_DNA"/>
</dbReference>
<evidence type="ECO:0000313" key="5">
    <source>
        <dbReference type="EMBL" id="OKL39624.1"/>
    </source>
</evidence>
<evidence type="ECO:0000313" key="6">
    <source>
        <dbReference type="Proteomes" id="UP000186551"/>
    </source>
</evidence>
<feature type="domain" description="Glycosyltransferase 2-like" evidence="4">
    <location>
        <begin position="9"/>
        <end position="62"/>
    </location>
</feature>
<evidence type="ECO:0000256" key="3">
    <source>
        <dbReference type="ARBA" id="ARBA00022679"/>
    </source>
</evidence>
<dbReference type="PANTHER" id="PTHR43179:SF12">
    <property type="entry name" value="GALACTOFURANOSYLTRANSFERASE GLFT2"/>
    <property type="match status" value="1"/>
</dbReference>
<proteinExistence type="inferred from homology"/>
<dbReference type="RefSeq" id="WP_073852964.1">
    <property type="nucleotide sequence ID" value="NZ_LVWA01000008.1"/>
</dbReference>
<evidence type="ECO:0000256" key="2">
    <source>
        <dbReference type="ARBA" id="ARBA00022676"/>
    </source>
</evidence>
<dbReference type="Gene3D" id="3.90.550.10">
    <property type="entry name" value="Spore Coat Polysaccharide Biosynthesis Protein SpsA, Chain A"/>
    <property type="match status" value="1"/>
</dbReference>
<dbReference type="SUPFAM" id="SSF53448">
    <property type="entry name" value="Nucleotide-diphospho-sugar transferases"/>
    <property type="match status" value="1"/>
</dbReference>
<gene>
    <name evidence="5" type="ORF">A3841_01395</name>
</gene>
<dbReference type="OrthoDB" id="9771846at2"/>
<name>A0A1Q5PBP1_9BACT</name>
<evidence type="ECO:0000259" key="4">
    <source>
        <dbReference type="Pfam" id="PF00535"/>
    </source>
</evidence>
<dbReference type="Pfam" id="PF00535">
    <property type="entry name" value="Glycos_transf_2"/>
    <property type="match status" value="2"/>
</dbReference>
<evidence type="ECO:0000256" key="1">
    <source>
        <dbReference type="ARBA" id="ARBA00006739"/>
    </source>
</evidence>
<keyword evidence="2" id="KW-0328">Glycosyltransferase</keyword>
<comment type="similarity">
    <text evidence="1">Belongs to the glycosyltransferase 2 family.</text>
</comment>
<dbReference type="AlphaFoldDB" id="A0A1Q5PBP1"/>
<dbReference type="STRING" id="1797110.A3841_01395"/>